<proteinExistence type="predicted"/>
<dbReference type="Proteomes" id="UP000287394">
    <property type="component" value="Chromosome"/>
</dbReference>
<dbReference type="RefSeq" id="WP_119323739.1">
    <property type="nucleotide sequence ID" value="NZ_AP025739.1"/>
</dbReference>
<dbReference type="KEGG" id="ccot:CCAX7_20040"/>
<dbReference type="InterPro" id="IPR036909">
    <property type="entry name" value="Cyt_c-like_dom_sf"/>
</dbReference>
<dbReference type="GO" id="GO:0009055">
    <property type="term" value="F:electron transfer activity"/>
    <property type="evidence" value="ECO:0007669"/>
    <property type="project" value="InterPro"/>
</dbReference>
<dbReference type="AlphaFoldDB" id="A0A402D2H3"/>
<dbReference type="OrthoDB" id="9811281at2"/>
<protein>
    <submittedName>
        <fullName evidence="1">Uncharacterized protein</fullName>
    </submittedName>
</protein>
<dbReference type="SUPFAM" id="SSF46626">
    <property type="entry name" value="Cytochrome c"/>
    <property type="match status" value="1"/>
</dbReference>
<reference evidence="1 2" key="1">
    <citation type="journal article" date="2019" name="Int. J. Syst. Evol. Microbiol.">
        <title>Capsulimonas corticalis gen. nov., sp. nov., an aerobic capsulated bacterium, of a novel bacterial order, Capsulimonadales ord. nov., of the class Armatimonadia of the phylum Armatimonadetes.</title>
        <authorList>
            <person name="Li J."/>
            <person name="Kudo C."/>
            <person name="Tonouchi A."/>
        </authorList>
    </citation>
    <scope>NUCLEOTIDE SEQUENCE [LARGE SCALE GENOMIC DNA]</scope>
    <source>
        <strain evidence="1 2">AX-7</strain>
    </source>
</reference>
<name>A0A402D2H3_9BACT</name>
<dbReference type="PROSITE" id="PS51007">
    <property type="entry name" value="CYTC"/>
    <property type="match status" value="1"/>
</dbReference>
<gene>
    <name evidence="1" type="ORF">CCAX7_20040</name>
</gene>
<dbReference type="InterPro" id="IPR009056">
    <property type="entry name" value="Cyt_c-like_dom"/>
</dbReference>
<organism evidence="1 2">
    <name type="scientific">Capsulimonas corticalis</name>
    <dbReference type="NCBI Taxonomy" id="2219043"/>
    <lineage>
        <taxon>Bacteria</taxon>
        <taxon>Bacillati</taxon>
        <taxon>Armatimonadota</taxon>
        <taxon>Armatimonadia</taxon>
        <taxon>Capsulimonadales</taxon>
        <taxon>Capsulimonadaceae</taxon>
        <taxon>Capsulimonas</taxon>
    </lineage>
</organism>
<evidence type="ECO:0000313" key="2">
    <source>
        <dbReference type="Proteomes" id="UP000287394"/>
    </source>
</evidence>
<evidence type="ECO:0000313" key="1">
    <source>
        <dbReference type="EMBL" id="BDI29953.1"/>
    </source>
</evidence>
<dbReference type="Pfam" id="PF00034">
    <property type="entry name" value="Cytochrom_C"/>
    <property type="match status" value="1"/>
</dbReference>
<keyword evidence="2" id="KW-1185">Reference proteome</keyword>
<sequence>MSIIHESAGQKPRTGVGKARRAAPFAALTVIAIGVIAAAGCGGSDDSSGPSGLPSSTATMAQVQHGRALVTSMGCTDCHSHGVNDPSAANWLCGYSAAVPHDPGTFAIGPFTTYAANLTPSATGLGPVSDRQVFNALKHGLDPGASPNAVITGDTPGQGGFPATPHYLAPPMPWTATRHLSDSDLWDIVAYLKHGIKGVTNAPPASSGPPDFWASSYTPDKVGPVILPTYPATSEQFAP</sequence>
<dbReference type="GO" id="GO:0020037">
    <property type="term" value="F:heme binding"/>
    <property type="evidence" value="ECO:0007669"/>
    <property type="project" value="InterPro"/>
</dbReference>
<accession>A0A402D2H3</accession>
<dbReference type="Gene3D" id="1.10.760.10">
    <property type="entry name" value="Cytochrome c-like domain"/>
    <property type="match status" value="1"/>
</dbReference>
<dbReference type="EMBL" id="AP025739">
    <property type="protein sequence ID" value="BDI29953.1"/>
    <property type="molecule type" value="Genomic_DNA"/>
</dbReference>